<reference evidence="2" key="1">
    <citation type="journal article" date="2020" name="Fungal Divers.">
        <title>Resolving the Mortierellaceae phylogeny through synthesis of multi-gene phylogenetics and phylogenomics.</title>
        <authorList>
            <person name="Vandepol N."/>
            <person name="Liber J."/>
            <person name="Desiro A."/>
            <person name="Na H."/>
            <person name="Kennedy M."/>
            <person name="Barry K."/>
            <person name="Grigoriev I.V."/>
            <person name="Miller A.N."/>
            <person name="O'Donnell K."/>
            <person name="Stajich J.E."/>
            <person name="Bonito G."/>
        </authorList>
    </citation>
    <scope>NUCLEOTIDE SEQUENCE</scope>
    <source>
        <strain evidence="2">NVP60</strain>
    </source>
</reference>
<proteinExistence type="predicted"/>
<evidence type="ECO:0000313" key="2">
    <source>
        <dbReference type="EMBL" id="KAG0295528.1"/>
    </source>
</evidence>
<dbReference type="InterPro" id="IPR032675">
    <property type="entry name" value="LRR_dom_sf"/>
</dbReference>
<dbReference type="OrthoDB" id="2419999at2759"/>
<evidence type="ECO:0000256" key="1">
    <source>
        <dbReference type="SAM" id="MobiDB-lite"/>
    </source>
</evidence>
<feature type="compositionally biased region" description="Polar residues" evidence="1">
    <location>
        <begin position="282"/>
        <end position="300"/>
    </location>
</feature>
<dbReference type="Gene3D" id="3.80.10.10">
    <property type="entry name" value="Ribonuclease Inhibitor"/>
    <property type="match status" value="1"/>
</dbReference>
<evidence type="ECO:0008006" key="4">
    <source>
        <dbReference type="Google" id="ProtNLM"/>
    </source>
</evidence>
<dbReference type="AlphaFoldDB" id="A0A9P6QVB4"/>
<feature type="region of interest" description="Disordered" evidence="1">
    <location>
        <begin position="282"/>
        <end position="342"/>
    </location>
</feature>
<keyword evidence="3" id="KW-1185">Reference proteome</keyword>
<comment type="caution">
    <text evidence="2">The sequence shown here is derived from an EMBL/GenBank/DDBJ whole genome shotgun (WGS) entry which is preliminary data.</text>
</comment>
<organism evidence="2 3">
    <name type="scientific">Linnemannia gamsii</name>
    <dbReference type="NCBI Taxonomy" id="64522"/>
    <lineage>
        <taxon>Eukaryota</taxon>
        <taxon>Fungi</taxon>
        <taxon>Fungi incertae sedis</taxon>
        <taxon>Mucoromycota</taxon>
        <taxon>Mortierellomycotina</taxon>
        <taxon>Mortierellomycetes</taxon>
        <taxon>Mortierellales</taxon>
        <taxon>Mortierellaceae</taxon>
        <taxon>Linnemannia</taxon>
    </lineage>
</organism>
<sequence>MATPKGAILQSFRSVYIPDASGRPPPPSVNINIITRFDNQLQQHIVLFNDILRVFRNALYIQADGALVSFLTNDNFEELMPLRIPHHPGIQLDVVMEIPPPPTAISAPMGLSSGPSPSLNPSPYFSPSSQADRTSPALSNTSAYHSPSISTISSSSSSHFQSPSTDYGSGNGNDNANLLVLGMNTVRITRAPEERVPVPSTFNIDAATTTGATAVYYPPPPPNSQRLSFSAIPPTPPALVAPLVTSPATIYPIPAVTVAHVHTDHNNNSSGRSFAVSGHTRVNNTATHGHSQRSSTSSNDEQWKAELSRNTVQTATAGSPSSPIQSTRNPHTTVEQSLRSHPQVLPTVIPAVVTTAAATATGPSPRAPKLLNVQPRPQAWFDPKDINQAPQETQDRIQHYKTRVQSRDWHESPLPRLFIVLPKSCLHDDKLTLGWDKFRFFWMCEFVEPAPLWISYPSNNAPQSIAGGAPGVGSGSGLAPHVGHHGGYDLVHPEEFFRKYRAALLLNLQMFKFSAKATSITNGAGGGIKGGREGGGGGGGGGGTSTYTQGVAFLQMSLKVRREEIEHYLDLMISHLERLSSEVTDKVQESQKTGSEATGGLEQLPILNDDELTRIQSYLVATTPTDSGIDQLHNQYRYVNSRGHVQWICLNHMEQLRPGFDPEAVRKAINLVGTYSAQDASLNMTNMGDPKTLKIFDETDLLPTNGVAEVAVDMSKVDWWSMANVTMRYFFMATFWSGLKKNHLTSLALTGSKDYTDPSAQASVPLFDFLLANQQLQSLRVESAQGLLKHIKPAFHTQPLTRLRVLDFTVDTDKDVEDIKRALAVLVGNATGLRKLRIVWNELNLGGWSTRVVTFLRTFSLKFREPVEVFIKTGEEEILMTVQDGNFQNVHLKVATMAVAEKHPMMWLKALQTLTIKGQENLDSVETRAHLTRILGLNPLLTTLHLECECWAIDIQIAEEAVKTVVQSSPCGLTKVVLKDSLVTEDYAIADELSLTIKFTAATPTTKTLPSRSIWSNDDDNSVEVLAEVRAASEKFNHPSHGPTGVDNSLFYLHYGPRIRNMHLGKNRQRELRQYLEGIQGRVYKRIHLTCLAVHGYWPDLPMVLERSSASLKLLAVRMDFSKGGNGTGGGEGSILTQISLFRRSKVAEVFSGDRLVLVHQTTTVDEEVRKMMAPSRCCVVTFASDPEAWDRIVSDLFITNKP</sequence>
<gene>
    <name evidence="2" type="ORF">BGZ97_004806</name>
</gene>
<accession>A0A9P6QVB4</accession>
<feature type="region of interest" description="Disordered" evidence="1">
    <location>
        <begin position="524"/>
        <end position="543"/>
    </location>
</feature>
<feature type="region of interest" description="Disordered" evidence="1">
    <location>
        <begin position="105"/>
        <end position="171"/>
    </location>
</feature>
<evidence type="ECO:0000313" key="3">
    <source>
        <dbReference type="Proteomes" id="UP000823405"/>
    </source>
</evidence>
<name>A0A9P6QVB4_9FUNG</name>
<feature type="compositionally biased region" description="Polar residues" evidence="1">
    <location>
        <begin position="308"/>
        <end position="340"/>
    </location>
</feature>
<feature type="compositionally biased region" description="Polar residues" evidence="1">
    <location>
        <begin position="125"/>
        <end position="144"/>
    </location>
</feature>
<feature type="compositionally biased region" description="Low complexity" evidence="1">
    <location>
        <begin position="145"/>
        <end position="165"/>
    </location>
</feature>
<feature type="compositionally biased region" description="Low complexity" evidence="1">
    <location>
        <begin position="108"/>
        <end position="123"/>
    </location>
</feature>
<dbReference type="Proteomes" id="UP000823405">
    <property type="component" value="Unassembled WGS sequence"/>
</dbReference>
<protein>
    <recommendedName>
        <fullName evidence="4">RNI-like protein</fullName>
    </recommendedName>
</protein>
<dbReference type="EMBL" id="JAAAIN010002228">
    <property type="protein sequence ID" value="KAG0295528.1"/>
    <property type="molecule type" value="Genomic_DNA"/>
</dbReference>